<evidence type="ECO:0000259" key="3">
    <source>
        <dbReference type="Pfam" id="PF12469"/>
    </source>
</evidence>
<dbReference type="Pfam" id="PF22335">
    <property type="entry name" value="Cas10-Cmr2_palm2"/>
    <property type="match status" value="1"/>
</dbReference>
<evidence type="ECO:0000313" key="6">
    <source>
        <dbReference type="Proteomes" id="UP000001479"/>
    </source>
</evidence>
<dbReference type="InterPro" id="IPR054767">
    <property type="entry name" value="Cas10-Cmr2_palm2"/>
</dbReference>
<evidence type="ECO:0000259" key="4">
    <source>
        <dbReference type="Pfam" id="PF22335"/>
    </source>
</evidence>
<keyword evidence="2" id="KW-0051">Antiviral defense</keyword>
<dbReference type="Gene3D" id="3.30.70.270">
    <property type="match status" value="1"/>
</dbReference>
<dbReference type="EMBL" id="CP001402">
    <property type="protein sequence ID" value="ACR41489.1"/>
    <property type="molecule type" value="Genomic_DNA"/>
</dbReference>
<dbReference type="KEGG" id="sid:M164_0876"/>
<feature type="domain" description="Cas10/Cmr2 second palm" evidence="4">
    <location>
        <begin position="556"/>
        <end position="768"/>
    </location>
</feature>
<organism evidence="5 6">
    <name type="scientific">Saccharolobus islandicus (strain M.16.4 / Kamchatka #3)</name>
    <name type="common">Sulfolobus islandicus</name>
    <dbReference type="NCBI Taxonomy" id="426118"/>
    <lineage>
        <taxon>Archaea</taxon>
        <taxon>Thermoproteota</taxon>
        <taxon>Thermoprotei</taxon>
        <taxon>Sulfolobales</taxon>
        <taxon>Sulfolobaceae</taxon>
        <taxon>Saccharolobus</taxon>
    </lineage>
</organism>
<dbReference type="GeneID" id="7941588"/>
<dbReference type="HOGENOM" id="CLU_012640_0_0_2"/>
<dbReference type="GO" id="GO:0000166">
    <property type="term" value="F:nucleotide binding"/>
    <property type="evidence" value="ECO:0007669"/>
    <property type="project" value="UniProtKB-KW"/>
</dbReference>
<name>C4KFX5_SACI6</name>
<dbReference type="Gene3D" id="3.30.70.2220">
    <property type="entry name" value="CRISPR-Cas system, Cmr2 subunit, D1 domain, cysteine cluster"/>
    <property type="match status" value="1"/>
</dbReference>
<dbReference type="InterPro" id="IPR013407">
    <property type="entry name" value="CRISPR-assoc_prot_Cmr2"/>
</dbReference>
<dbReference type="Pfam" id="PF12469">
    <property type="entry name" value="Cmr2_N"/>
    <property type="match status" value="1"/>
</dbReference>
<proteinExistence type="predicted"/>
<dbReference type="NCBIfam" id="TIGR02577">
    <property type="entry name" value="cas_TM1794_Cmr2"/>
    <property type="match status" value="1"/>
</dbReference>
<dbReference type="InterPro" id="IPR024615">
    <property type="entry name" value="CRISPR-assoc_Cmr2_N"/>
</dbReference>
<gene>
    <name evidence="5" type="ordered locus">M164_0876</name>
</gene>
<accession>C4KFX5</accession>
<evidence type="ECO:0000256" key="1">
    <source>
        <dbReference type="ARBA" id="ARBA00022741"/>
    </source>
</evidence>
<dbReference type="RefSeq" id="WP_012735764.1">
    <property type="nucleotide sequence ID" value="NC_012726.1"/>
</dbReference>
<keyword evidence="1" id="KW-0547">Nucleotide-binding</keyword>
<dbReference type="InterPro" id="IPR038242">
    <property type="entry name" value="Cmr2_N"/>
</dbReference>
<feature type="domain" description="CRISPR-associated protein Cmr2 N-terminal" evidence="3">
    <location>
        <begin position="194"/>
        <end position="318"/>
    </location>
</feature>
<protein>
    <submittedName>
        <fullName evidence="5">CRISPR-associated protein, Crm2 family</fullName>
    </submittedName>
</protein>
<dbReference type="AlphaFoldDB" id="C4KFX5"/>
<evidence type="ECO:0000313" key="5">
    <source>
        <dbReference type="EMBL" id="ACR41489.1"/>
    </source>
</evidence>
<dbReference type="Proteomes" id="UP000001479">
    <property type="component" value="Chromosome"/>
</dbReference>
<reference evidence="5 6" key="1">
    <citation type="journal article" date="2009" name="Proc. Natl. Acad. Sci. U.S.A.">
        <title>Biogeography of the Sulfolobus islandicus pan-genome.</title>
        <authorList>
            <person name="Reno M.L."/>
            <person name="Held N.L."/>
            <person name="Fields C.J."/>
            <person name="Burke P.V."/>
            <person name="Whitaker R.J."/>
        </authorList>
    </citation>
    <scope>NUCLEOTIDE SEQUENCE [LARGE SCALE GENOMIC DNA]</scope>
    <source>
        <strain evidence="6">M.16.4 / Kamchatka #3</strain>
    </source>
</reference>
<sequence>MSEFLNKKIIAYFHDPPWKAWVITKDIKGGHEEQAIQLLKMLGIEIEGILPEVRAADKLSSTIDRWIINILYSDDNVNNIEKRRAEVRKVMFKLNIFSPSKRFKLDRTQISEQEVNRYVEELVNIVNNDKKELKYHLIYFLSPLLWYKYFPNTPPLADTRVPTHTIFDHATATAAMLNIIECKGDALKFKGSVTVLEFPSIQEFISISRKSRDLWASSWLSSALLWKSVEEFVKKYGPDVVLRPELSLNHFFVAWLYNNVKGKSIIKEYAEKYAGLIGDPRMSMMSEKVILLLPEDNENGIKTTLEKNFYNAWKIIAEEVIGEWNSVSDYIKKAIETPPINPVVNVVKVNDVFKEYSEKLGIGESISCVQGTFPLEYSLFFEYLYKKALDYNKVKYSYGSLISDIVSEISKQPYKVCSICGILPSILYYHSNDKIDDKEGNDVDDNLCPYCAVKRELKSDKWIKVLDKLGIRVEETKYSYRFPSTSELTMAEFAEHYVKIIKGTLEMGEERIFFKDIDRVFKNPLAAENYCRCYAGVKSACGIVDEDLLKKYGSLYYAIIKADGDYMGKGFWSGILQGKNGHLTIKDYMEEIANYLKEIGAEEQVVNSILENSSKVEDSLISIRKKLYPNQQIYNQIPLTPAYAYTLSRSLTIQAVIDNKILNYHTAVPIYLGGDDILAMSPIKSNEKYAVLDSVMQTRRSYWRYADNPNNDFDGFKSYNGIVVDSLRAYGRSYSVFIAHYKDPLPLTISISNYLLELKDEVEGKDVIFISSGRGISNFDYSILKFSYNGEFNDNQIKMVEKFLEFMENKKVSNSLIYDAISIGEYKGEREVFKRLAYKVIDRNTTDKSVAKELYNMLSNVMGNNVCKGEACKDKEIFLSIIYAVSYLR</sequence>
<dbReference type="GO" id="GO:0051607">
    <property type="term" value="P:defense response to virus"/>
    <property type="evidence" value="ECO:0007669"/>
    <property type="project" value="UniProtKB-KW"/>
</dbReference>
<evidence type="ECO:0000256" key="2">
    <source>
        <dbReference type="ARBA" id="ARBA00023118"/>
    </source>
</evidence>
<dbReference type="InterPro" id="IPR043128">
    <property type="entry name" value="Rev_trsase/Diguanyl_cyclase"/>
</dbReference>